<dbReference type="EMBL" id="CALNXJ010000006">
    <property type="protein sequence ID" value="CAH3041000.1"/>
    <property type="molecule type" value="Genomic_DNA"/>
</dbReference>
<feature type="signal peptide" evidence="2">
    <location>
        <begin position="1"/>
        <end position="18"/>
    </location>
</feature>
<feature type="compositionally biased region" description="Basic residues" evidence="1">
    <location>
        <begin position="70"/>
        <end position="91"/>
    </location>
</feature>
<gene>
    <name evidence="3" type="ORF">PMEA_00028461</name>
</gene>
<dbReference type="Proteomes" id="UP001159428">
    <property type="component" value="Unassembled WGS sequence"/>
</dbReference>
<organism evidence="3 4">
    <name type="scientific">Pocillopora meandrina</name>
    <dbReference type="NCBI Taxonomy" id="46732"/>
    <lineage>
        <taxon>Eukaryota</taxon>
        <taxon>Metazoa</taxon>
        <taxon>Cnidaria</taxon>
        <taxon>Anthozoa</taxon>
        <taxon>Hexacorallia</taxon>
        <taxon>Scleractinia</taxon>
        <taxon>Astrocoeniina</taxon>
        <taxon>Pocilloporidae</taxon>
        <taxon>Pocillopora</taxon>
    </lineage>
</organism>
<reference evidence="3 4" key="1">
    <citation type="submission" date="2022-05" db="EMBL/GenBank/DDBJ databases">
        <authorList>
            <consortium name="Genoscope - CEA"/>
            <person name="William W."/>
        </authorList>
    </citation>
    <scope>NUCLEOTIDE SEQUENCE [LARGE SCALE GENOMIC DNA]</scope>
</reference>
<keyword evidence="4" id="KW-1185">Reference proteome</keyword>
<proteinExistence type="predicted"/>
<protein>
    <submittedName>
        <fullName evidence="3">Uncharacterized protein</fullName>
    </submittedName>
</protein>
<sequence length="130" mass="14282">MGSLFLKFVYILTALSIAADFMHLGSTWFNAGQHDGEISVQSSSLFLPGASGAPIWPWVGRYLSKSAIKAAKKRAKNQAKKAGRSRNKSRKSSGGAEHTKNARKSTSNKHQKGQARKNRDRQRAKGNRRG</sequence>
<feature type="chain" id="PRO_5043885838" evidence="2">
    <location>
        <begin position="19"/>
        <end position="130"/>
    </location>
</feature>
<evidence type="ECO:0000313" key="4">
    <source>
        <dbReference type="Proteomes" id="UP001159428"/>
    </source>
</evidence>
<evidence type="ECO:0000256" key="2">
    <source>
        <dbReference type="SAM" id="SignalP"/>
    </source>
</evidence>
<comment type="caution">
    <text evidence="3">The sequence shown here is derived from an EMBL/GenBank/DDBJ whole genome shotgun (WGS) entry which is preliminary data.</text>
</comment>
<accession>A0AAU9VW83</accession>
<evidence type="ECO:0000256" key="1">
    <source>
        <dbReference type="SAM" id="MobiDB-lite"/>
    </source>
</evidence>
<evidence type="ECO:0000313" key="3">
    <source>
        <dbReference type="EMBL" id="CAH3041000.1"/>
    </source>
</evidence>
<dbReference type="AlphaFoldDB" id="A0AAU9VW83"/>
<feature type="region of interest" description="Disordered" evidence="1">
    <location>
        <begin position="69"/>
        <end position="130"/>
    </location>
</feature>
<keyword evidence="2" id="KW-0732">Signal</keyword>
<name>A0AAU9VW83_9CNID</name>
<feature type="compositionally biased region" description="Basic residues" evidence="1">
    <location>
        <begin position="101"/>
        <end position="130"/>
    </location>
</feature>